<dbReference type="InterPro" id="IPR004629">
    <property type="entry name" value="WecG_TagA_CpsF"/>
</dbReference>
<keyword evidence="1" id="KW-0328">Glycosyltransferase</keyword>
<keyword evidence="4" id="KW-1185">Reference proteome</keyword>
<dbReference type="AlphaFoldDB" id="Q1MLB8"/>
<dbReference type="EMBL" id="AM236080">
    <property type="protein sequence ID" value="CAK06235.1"/>
    <property type="molecule type" value="Genomic_DNA"/>
</dbReference>
<dbReference type="NCBIfam" id="TIGR00696">
    <property type="entry name" value="wecG_tagA_cpsF"/>
    <property type="match status" value="1"/>
</dbReference>
<dbReference type="CAZy" id="GT26">
    <property type="family name" value="Glycosyltransferase Family 26"/>
</dbReference>
<dbReference type="eggNOG" id="COG1922">
    <property type="taxonomic scope" value="Bacteria"/>
</dbReference>
<evidence type="ECO:0000313" key="4">
    <source>
        <dbReference type="Proteomes" id="UP000006575"/>
    </source>
</evidence>
<organism evidence="3 4">
    <name type="scientific">Rhizobium johnstonii (strain DSM 114642 / LMG 32736 / 3841)</name>
    <name type="common">Rhizobium leguminosarum bv. viciae</name>
    <dbReference type="NCBI Taxonomy" id="216596"/>
    <lineage>
        <taxon>Bacteria</taxon>
        <taxon>Pseudomonadati</taxon>
        <taxon>Pseudomonadota</taxon>
        <taxon>Alphaproteobacteria</taxon>
        <taxon>Hyphomicrobiales</taxon>
        <taxon>Rhizobiaceae</taxon>
        <taxon>Rhizobium/Agrobacterium group</taxon>
        <taxon>Rhizobium</taxon>
        <taxon>Rhizobium johnstonii</taxon>
    </lineage>
</organism>
<dbReference type="SUPFAM" id="SSF53300">
    <property type="entry name" value="vWA-like"/>
    <property type="match status" value="1"/>
</dbReference>
<evidence type="ECO:0000313" key="3">
    <source>
        <dbReference type="EMBL" id="CAK06235.1"/>
    </source>
</evidence>
<dbReference type="EnsemblBacteria" id="CAK06235">
    <property type="protein sequence ID" value="CAK06235"/>
    <property type="gene ID" value="RL0741"/>
</dbReference>
<dbReference type="InterPro" id="IPR036465">
    <property type="entry name" value="vWFA_dom_sf"/>
</dbReference>
<name>Q1MLB8_RHIJ3</name>
<proteinExistence type="predicted"/>
<keyword evidence="2" id="KW-0808">Transferase</keyword>
<dbReference type="Proteomes" id="UP000006575">
    <property type="component" value="Chromosome"/>
</dbReference>
<accession>Q1MLB8</accession>
<sequence>MKPSCYIRCHSLACAAYPGSERRPPGGTRPVLSRHLVRKYGLVFRDVGRMQHPRQEVGMNLIANFAVLASRRTIFDLPVCDLGWDDALVFINELASIPVGQTVVCFVNAHNMLTALHDDEYYRIMSHNLVLPDGIGLNIASQIAHGAPFPANLNGTDFVPAFLTFMEVPRRIGLIGGKRSVVEAAAENFRRHTPWHEFVVVSDGYFDKVDPTDVIEELERQKVDILIVGMGTPLQEKWVHNNIRSDHARLVLTVGALFDFVSGAVPRAPRTVRMMRLEWAYRLLQEPTRLWRRYVIGIPVFLFHVLRYRFRRRERILSHPEEHGSALQPHSDRKKAG</sequence>
<dbReference type="KEGG" id="rle:RL0741"/>
<dbReference type="PANTHER" id="PTHR34136">
    <property type="match status" value="1"/>
</dbReference>
<dbReference type="GO" id="GO:0016758">
    <property type="term" value="F:hexosyltransferase activity"/>
    <property type="evidence" value="ECO:0007669"/>
    <property type="project" value="TreeGrafter"/>
</dbReference>
<evidence type="ECO:0000256" key="1">
    <source>
        <dbReference type="ARBA" id="ARBA00022676"/>
    </source>
</evidence>
<gene>
    <name evidence="3" type="ordered locus">RL0741</name>
</gene>
<dbReference type="Pfam" id="PF03808">
    <property type="entry name" value="Glyco_tran_WecG"/>
    <property type="match status" value="1"/>
</dbReference>
<protein>
    <submittedName>
        <fullName evidence="3">WecB family glycosyltransferase</fullName>
    </submittedName>
</protein>
<dbReference type="HOGENOM" id="CLU_063203_1_0_5"/>
<dbReference type="CDD" id="cd06533">
    <property type="entry name" value="Glyco_transf_WecG_TagA"/>
    <property type="match status" value="1"/>
</dbReference>
<reference evidence="3 4" key="1">
    <citation type="journal article" date="2006" name="Genome Biol.">
        <title>The genome of Rhizobium leguminosarum has recognizable core and accessory components.</title>
        <authorList>
            <person name="Young J.W."/>
            <person name="Crossman L.C."/>
            <person name="Johnston A.W.B."/>
            <person name="Thomson N.R."/>
            <person name="Ghazoui Z.F."/>
            <person name="Hull K.H."/>
            <person name="Wexler M."/>
            <person name="Curson A.R.J."/>
            <person name="Todd J.D."/>
            <person name="Poole P.S."/>
            <person name="Mauchline T.H."/>
            <person name="East A.K."/>
            <person name="Quail M.A."/>
            <person name="Churcher C."/>
            <person name="Arrowsmith C."/>
            <person name="Cherevach A."/>
            <person name="Chillingworth T."/>
            <person name="Clarke K."/>
            <person name="Cronin A."/>
            <person name="Davis P."/>
            <person name="Fraser A."/>
            <person name="Hance Z."/>
            <person name="Hauser H."/>
            <person name="Jagels K."/>
            <person name="Moule S."/>
            <person name="Mungall K."/>
            <person name="Norbertczak H."/>
            <person name="Rabbinowitsch E."/>
            <person name="Sanders M."/>
            <person name="Simmonds M."/>
            <person name="Whitehead S."/>
            <person name="Parkhill J."/>
        </authorList>
    </citation>
    <scope>NUCLEOTIDE SEQUENCE [LARGE SCALE GENOMIC DNA]</scope>
    <source>
        <strain evidence="4">DSM 114642 / LMG 32736 / 3841</strain>
    </source>
</reference>
<dbReference type="PANTHER" id="PTHR34136:SF1">
    <property type="entry name" value="UDP-N-ACETYL-D-MANNOSAMINURONIC ACID TRANSFERASE"/>
    <property type="match status" value="1"/>
</dbReference>
<evidence type="ECO:0000256" key="2">
    <source>
        <dbReference type="ARBA" id="ARBA00022679"/>
    </source>
</evidence>